<comment type="caution">
    <text evidence="2">The sequence shown here is derived from an EMBL/GenBank/DDBJ whole genome shotgun (WGS) entry which is preliminary data.</text>
</comment>
<feature type="compositionally biased region" description="Polar residues" evidence="1">
    <location>
        <begin position="21"/>
        <end position="33"/>
    </location>
</feature>
<organism evidence="2 3">
    <name type="scientific">Puccinia striiformis</name>
    <dbReference type="NCBI Taxonomy" id="27350"/>
    <lineage>
        <taxon>Eukaryota</taxon>
        <taxon>Fungi</taxon>
        <taxon>Dikarya</taxon>
        <taxon>Basidiomycota</taxon>
        <taxon>Pucciniomycotina</taxon>
        <taxon>Pucciniomycetes</taxon>
        <taxon>Pucciniales</taxon>
        <taxon>Pucciniaceae</taxon>
        <taxon>Puccinia</taxon>
    </lineage>
</organism>
<dbReference type="VEuPathDB" id="FungiDB:PSTT_01630"/>
<dbReference type="VEuPathDB" id="FungiDB:PSHT_01144"/>
<dbReference type="OrthoDB" id="2505635at2759"/>
<proteinExistence type="predicted"/>
<dbReference type="EMBL" id="PKSL01000009">
    <property type="protein sequence ID" value="POW16137.1"/>
    <property type="molecule type" value="Genomic_DNA"/>
</dbReference>
<protein>
    <recommendedName>
        <fullName evidence="4">hAT-like transposase RNase-H fold domain-containing protein</fullName>
    </recommendedName>
</protein>
<gene>
    <name evidence="2" type="ORF">PSTT_01630</name>
</gene>
<accession>A0A2S4W377</accession>
<feature type="region of interest" description="Disordered" evidence="1">
    <location>
        <begin position="13"/>
        <end position="33"/>
    </location>
</feature>
<evidence type="ECO:0000256" key="1">
    <source>
        <dbReference type="SAM" id="MobiDB-lite"/>
    </source>
</evidence>
<reference evidence="2" key="1">
    <citation type="submission" date="2017-12" db="EMBL/GenBank/DDBJ databases">
        <title>Gene loss provides genomic basis for host adaptation in cereal stripe rust fungi.</title>
        <authorList>
            <person name="Xia C."/>
        </authorList>
    </citation>
    <scope>NUCLEOTIDE SEQUENCE [LARGE SCALE GENOMIC DNA]</scope>
    <source>
        <strain evidence="2">93-210</strain>
    </source>
</reference>
<evidence type="ECO:0000313" key="3">
    <source>
        <dbReference type="Proteomes" id="UP000239156"/>
    </source>
</evidence>
<sequence length="245" mass="27345">MLKSTTTVLKLLTMEEERPSTQESQPMAHTSSRPWKNVTVSQLGCMAHVLNLAAQAGIKAFSQPSPPSPERPLGLSNILNDCPATRTTSGLIWKDLGMIQDVSTRWNSAFDMVQRALELHSCISAHCASNSLTNKFDLHSEEWDKVQQLCNFLRPLSDAIEMVSPDETTTMVIAAPVYMEFVKDLAKVLKRYNAQELVPSANTMLERLRGYFNSAITKPVYLFSILLDPCLKTSVLTPEALRIME</sequence>
<dbReference type="Proteomes" id="UP000239156">
    <property type="component" value="Unassembled WGS sequence"/>
</dbReference>
<dbReference type="SUPFAM" id="SSF53098">
    <property type="entry name" value="Ribonuclease H-like"/>
    <property type="match status" value="1"/>
</dbReference>
<dbReference type="InterPro" id="IPR012337">
    <property type="entry name" value="RNaseH-like_sf"/>
</dbReference>
<keyword evidence="3" id="KW-1185">Reference proteome</keyword>
<name>A0A2S4W377_9BASI</name>
<dbReference type="PANTHER" id="PTHR23272">
    <property type="entry name" value="BED FINGER-RELATED"/>
    <property type="match status" value="1"/>
</dbReference>
<evidence type="ECO:0000313" key="2">
    <source>
        <dbReference type="EMBL" id="POW16137.1"/>
    </source>
</evidence>
<evidence type="ECO:0008006" key="4">
    <source>
        <dbReference type="Google" id="ProtNLM"/>
    </source>
</evidence>